<dbReference type="Proteomes" id="UP000799291">
    <property type="component" value="Unassembled WGS sequence"/>
</dbReference>
<sequence>MDFVQDYITLLPRFLPPSVANPLLTLVTTLFGIMRALQTQFSPLIARIITQPDVASILALLAILFISLKILDMAYRAVIFWVKLVVKVVFSVAVLGVGFWMWNRGLDGFVEDLQGLAEYYMREYERFKGEANGWQMQEEAKVRFQAGQPRARARARAGRSW</sequence>
<organism evidence="2 3">
    <name type="scientific">Lentithecium fluviatile CBS 122367</name>
    <dbReference type="NCBI Taxonomy" id="1168545"/>
    <lineage>
        <taxon>Eukaryota</taxon>
        <taxon>Fungi</taxon>
        <taxon>Dikarya</taxon>
        <taxon>Ascomycota</taxon>
        <taxon>Pezizomycotina</taxon>
        <taxon>Dothideomycetes</taxon>
        <taxon>Pleosporomycetidae</taxon>
        <taxon>Pleosporales</taxon>
        <taxon>Massarineae</taxon>
        <taxon>Lentitheciaceae</taxon>
        <taxon>Lentithecium</taxon>
    </lineage>
</organism>
<protein>
    <recommendedName>
        <fullName evidence="4">Nuclear pore assembly and biogenesis-domain-containing protein</fullName>
    </recommendedName>
</protein>
<keyword evidence="1" id="KW-1133">Transmembrane helix</keyword>
<keyword evidence="1" id="KW-0472">Membrane</keyword>
<accession>A0A6G1JKJ2</accession>
<dbReference type="EMBL" id="MU005570">
    <property type="protein sequence ID" value="KAF2691087.1"/>
    <property type="molecule type" value="Genomic_DNA"/>
</dbReference>
<feature type="transmembrane region" description="Helical" evidence="1">
    <location>
        <begin position="44"/>
        <end position="66"/>
    </location>
</feature>
<keyword evidence="3" id="KW-1185">Reference proteome</keyword>
<proteinExistence type="predicted"/>
<gene>
    <name evidence="2" type="ORF">K458DRAFT_474066</name>
</gene>
<feature type="transmembrane region" description="Helical" evidence="1">
    <location>
        <begin position="20"/>
        <end position="37"/>
    </location>
</feature>
<evidence type="ECO:0000313" key="2">
    <source>
        <dbReference type="EMBL" id="KAF2691087.1"/>
    </source>
</evidence>
<reference evidence="2" key="1">
    <citation type="journal article" date="2020" name="Stud. Mycol.">
        <title>101 Dothideomycetes genomes: a test case for predicting lifestyles and emergence of pathogens.</title>
        <authorList>
            <person name="Haridas S."/>
            <person name="Albert R."/>
            <person name="Binder M."/>
            <person name="Bloem J."/>
            <person name="Labutti K."/>
            <person name="Salamov A."/>
            <person name="Andreopoulos B."/>
            <person name="Baker S."/>
            <person name="Barry K."/>
            <person name="Bills G."/>
            <person name="Bluhm B."/>
            <person name="Cannon C."/>
            <person name="Castanera R."/>
            <person name="Culley D."/>
            <person name="Daum C."/>
            <person name="Ezra D."/>
            <person name="Gonzalez J."/>
            <person name="Henrissat B."/>
            <person name="Kuo A."/>
            <person name="Liang C."/>
            <person name="Lipzen A."/>
            <person name="Lutzoni F."/>
            <person name="Magnuson J."/>
            <person name="Mondo S."/>
            <person name="Nolan M."/>
            <person name="Ohm R."/>
            <person name="Pangilinan J."/>
            <person name="Park H.-J."/>
            <person name="Ramirez L."/>
            <person name="Alfaro M."/>
            <person name="Sun H."/>
            <person name="Tritt A."/>
            <person name="Yoshinaga Y."/>
            <person name="Zwiers L.-H."/>
            <person name="Turgeon B."/>
            <person name="Goodwin S."/>
            <person name="Spatafora J."/>
            <person name="Crous P."/>
            <person name="Grigoriev I."/>
        </authorList>
    </citation>
    <scope>NUCLEOTIDE SEQUENCE</scope>
    <source>
        <strain evidence="2">CBS 122367</strain>
    </source>
</reference>
<evidence type="ECO:0008006" key="4">
    <source>
        <dbReference type="Google" id="ProtNLM"/>
    </source>
</evidence>
<dbReference type="Pfam" id="PF12716">
    <property type="entry name" value="Apq12"/>
    <property type="match status" value="1"/>
</dbReference>
<name>A0A6G1JKJ2_9PLEO</name>
<dbReference type="AlphaFoldDB" id="A0A6G1JKJ2"/>
<evidence type="ECO:0000256" key="1">
    <source>
        <dbReference type="SAM" id="Phobius"/>
    </source>
</evidence>
<evidence type="ECO:0000313" key="3">
    <source>
        <dbReference type="Proteomes" id="UP000799291"/>
    </source>
</evidence>
<keyword evidence="1" id="KW-0812">Transmembrane</keyword>
<feature type="transmembrane region" description="Helical" evidence="1">
    <location>
        <begin position="78"/>
        <end position="102"/>
    </location>
</feature>
<dbReference type="OrthoDB" id="3559694at2759"/>
<dbReference type="InterPro" id="IPR024316">
    <property type="entry name" value="APQ12"/>
</dbReference>